<dbReference type="Gene3D" id="2.30.110.50">
    <property type="match status" value="2"/>
</dbReference>
<dbReference type="EMBL" id="JAMDGZ010000079">
    <property type="protein sequence ID" value="MDD1017163.1"/>
    <property type="molecule type" value="Genomic_DNA"/>
</dbReference>
<dbReference type="RefSeq" id="WP_273895776.1">
    <property type="nucleotide sequence ID" value="NZ_JAMDGP010000085.1"/>
</dbReference>
<dbReference type="InterPro" id="IPR006531">
    <property type="entry name" value="Gp5/Vgr_OB"/>
</dbReference>
<protein>
    <submittedName>
        <fullName evidence="2">Type VI secretion system tip protein VgrG</fullName>
    </submittedName>
</protein>
<dbReference type="Pfam" id="PF04717">
    <property type="entry name" value="Phage_base_V"/>
    <property type="match status" value="1"/>
</dbReference>
<evidence type="ECO:0000313" key="2">
    <source>
        <dbReference type="EMBL" id="MDD1017163.1"/>
    </source>
</evidence>
<comment type="caution">
    <text evidence="2">The sequence shown here is derived from an EMBL/GenBank/DDBJ whole genome shotgun (WGS) entry which is preliminary data.</text>
</comment>
<reference evidence="2 3" key="1">
    <citation type="submission" date="2022-05" db="EMBL/GenBank/DDBJ databases">
        <title>Novel Pseudomonas spp. Isolated from a Rainbow Trout Aquaculture Facility.</title>
        <authorList>
            <person name="Testerman T."/>
            <person name="Graf J."/>
        </authorList>
    </citation>
    <scope>NUCLEOTIDE SEQUENCE [LARGE SCALE GENOMIC DNA]</scope>
    <source>
        <strain evidence="2 3">ID1025</strain>
    </source>
</reference>
<dbReference type="NCBIfam" id="TIGR03361">
    <property type="entry name" value="VI_Rhs_Vgr"/>
    <property type="match status" value="1"/>
</dbReference>
<proteinExistence type="predicted"/>
<dbReference type="SUPFAM" id="SSF69255">
    <property type="entry name" value="gp5 N-terminal domain-like"/>
    <property type="match status" value="1"/>
</dbReference>
<keyword evidence="3" id="KW-1185">Reference proteome</keyword>
<dbReference type="Gene3D" id="3.55.50.10">
    <property type="entry name" value="Baseplate protein-like domains"/>
    <property type="match status" value="1"/>
</dbReference>
<accession>A0ABT5PGN4</accession>
<dbReference type="Gene3D" id="2.40.50.230">
    <property type="entry name" value="Gp5 N-terminal domain"/>
    <property type="match status" value="1"/>
</dbReference>
<feature type="domain" description="Gp5/Type VI secretion system Vgr protein OB-fold" evidence="1">
    <location>
        <begin position="330"/>
        <end position="394"/>
    </location>
</feature>
<sequence>MFSPAHQSHFSLTINGVEHDFQVLAFNGEEAISRPYFFNVALVSERSELDIEDLVDLEAFLSFDTEGNGIHGRVYHIVQSADDQHFQRYNLALVPHLSYLRHRINQRIYQQFSVPNIVALVLEEHGIVGDAYRFDLGSTYPARDHCTQYGETDLHFVQRLCEEEGIHFHFQHSAQGHVLVFTDDQAAFPRIGQPTAFGQAHDRVTNQPLISRLNLRVGPLTRRQAEGHSDQTRLASGHVLEISDHPRQALNAPWLLTQVIHEGKQPQVSGGNVASAPPDNEDDFQQGYRNRFMALPWDRFYRPPLAHNKPQVTSNQTAVVIAVEDEEIRGDRRLGRIKVKLPWDRDDRFDDKSSCWLRVASNWCCEMTPPRTGMEVMVTFFESDPDQPLVSGCLCCR</sequence>
<dbReference type="Proteomes" id="UP001148184">
    <property type="component" value="Unassembled WGS sequence"/>
</dbReference>
<gene>
    <name evidence="2" type="primary">vgrG</name>
    <name evidence="2" type="ORF">M5G17_26250</name>
</gene>
<dbReference type="InterPro" id="IPR037026">
    <property type="entry name" value="Vgr_OB-fold_dom_sf"/>
</dbReference>
<evidence type="ECO:0000313" key="3">
    <source>
        <dbReference type="Proteomes" id="UP001148184"/>
    </source>
</evidence>
<dbReference type="SUPFAM" id="SSF69279">
    <property type="entry name" value="Phage tail proteins"/>
    <property type="match status" value="2"/>
</dbReference>
<organism evidence="2 3">
    <name type="scientific">Pseudomonas rubra</name>
    <dbReference type="NCBI Taxonomy" id="2942627"/>
    <lineage>
        <taxon>Bacteria</taxon>
        <taxon>Pseudomonadati</taxon>
        <taxon>Pseudomonadota</taxon>
        <taxon>Gammaproteobacteria</taxon>
        <taxon>Pseudomonadales</taxon>
        <taxon>Pseudomonadaceae</taxon>
        <taxon>Pseudomonas</taxon>
    </lineage>
</organism>
<dbReference type="Pfam" id="PF05954">
    <property type="entry name" value="Phage_GPD"/>
    <property type="match status" value="1"/>
</dbReference>
<evidence type="ECO:0000259" key="1">
    <source>
        <dbReference type="Pfam" id="PF04717"/>
    </source>
</evidence>
<name>A0ABT5PGN4_9PSED</name>
<dbReference type="InterPro" id="IPR017847">
    <property type="entry name" value="T6SS_RhsGE_Vgr_subset"/>
</dbReference>